<evidence type="ECO:0000313" key="1">
    <source>
        <dbReference type="EMBL" id="UWZ83031.1"/>
    </source>
</evidence>
<reference evidence="1" key="1">
    <citation type="submission" date="2021-04" db="EMBL/GenBank/DDBJ databases">
        <title>Phylogenetic analysis of Acidobacteriaceae.</title>
        <authorList>
            <person name="Qiu L."/>
            <person name="Zhang Q."/>
        </authorList>
    </citation>
    <scope>NUCLEOTIDE SEQUENCE</scope>
    <source>
        <strain evidence="1">DSM 25168</strain>
    </source>
</reference>
<dbReference type="AlphaFoldDB" id="A0A9J7BK39"/>
<protein>
    <submittedName>
        <fullName evidence="1">Uncharacterized protein</fullName>
    </submittedName>
</protein>
<proteinExistence type="predicted"/>
<gene>
    <name evidence="1" type="ORF">MOP44_20970</name>
</gene>
<keyword evidence="2" id="KW-1185">Reference proteome</keyword>
<sequence length="89" mass="9865">MRSERRTILGLVEAGRISAVEAERLLRVWADAREELWIVAACLLICATQVHLHLSLDGVGHLIEGFAREVFNAWSAAFSMLTKGMGETI</sequence>
<evidence type="ECO:0000313" key="2">
    <source>
        <dbReference type="Proteomes" id="UP001059380"/>
    </source>
</evidence>
<dbReference type="KEGG" id="orp:MOP44_20970"/>
<dbReference type="EMBL" id="CP093313">
    <property type="protein sequence ID" value="UWZ83031.1"/>
    <property type="molecule type" value="Genomic_DNA"/>
</dbReference>
<dbReference type="RefSeq" id="WP_260792364.1">
    <property type="nucleotide sequence ID" value="NZ_CP093313.1"/>
</dbReference>
<name>A0A9J7BK39_9BACT</name>
<dbReference type="Proteomes" id="UP001059380">
    <property type="component" value="Chromosome"/>
</dbReference>
<organism evidence="1 2">
    <name type="scientific">Occallatibacter riparius</name>
    <dbReference type="NCBI Taxonomy" id="1002689"/>
    <lineage>
        <taxon>Bacteria</taxon>
        <taxon>Pseudomonadati</taxon>
        <taxon>Acidobacteriota</taxon>
        <taxon>Terriglobia</taxon>
        <taxon>Terriglobales</taxon>
        <taxon>Acidobacteriaceae</taxon>
        <taxon>Occallatibacter</taxon>
    </lineage>
</organism>
<accession>A0A9J7BK39</accession>